<keyword evidence="11" id="KW-1185">Reference proteome</keyword>
<evidence type="ECO:0000256" key="5">
    <source>
        <dbReference type="ARBA" id="ARBA00022475"/>
    </source>
</evidence>
<protein>
    <recommendedName>
        <fullName evidence="9">Riboflavin transporter</fullName>
    </recommendedName>
</protein>
<feature type="transmembrane region" description="Helical" evidence="9">
    <location>
        <begin position="42"/>
        <end position="64"/>
    </location>
</feature>
<dbReference type="GO" id="GO:0032217">
    <property type="term" value="F:riboflavin transmembrane transporter activity"/>
    <property type="evidence" value="ECO:0007669"/>
    <property type="project" value="UniProtKB-UniRule"/>
</dbReference>
<dbReference type="Proteomes" id="UP001201812">
    <property type="component" value="Unassembled WGS sequence"/>
</dbReference>
<evidence type="ECO:0000256" key="3">
    <source>
        <dbReference type="ARBA" id="ARBA00006366"/>
    </source>
</evidence>
<evidence type="ECO:0000256" key="2">
    <source>
        <dbReference type="ARBA" id="ARBA00004651"/>
    </source>
</evidence>
<dbReference type="GO" id="GO:0005886">
    <property type="term" value="C:plasma membrane"/>
    <property type="evidence" value="ECO:0007669"/>
    <property type="project" value="UniProtKB-SubCell"/>
</dbReference>
<dbReference type="InterPro" id="IPR009357">
    <property type="entry name" value="Riboflavin_transptr"/>
</dbReference>
<comment type="caution">
    <text evidence="10">The sequence shown here is derived from an EMBL/GenBank/DDBJ whole genome shotgun (WGS) entry which is preliminary data.</text>
</comment>
<feature type="transmembrane region" description="Helical" evidence="9">
    <location>
        <begin position="360"/>
        <end position="380"/>
    </location>
</feature>
<evidence type="ECO:0000313" key="10">
    <source>
        <dbReference type="EMBL" id="KAI1723343.1"/>
    </source>
</evidence>
<comment type="function">
    <text evidence="9">Plasma membrane transporter mediating the uptake by cells of the water soluble vitamin B2/riboflavin that plays a key role in biochemical oxidation-reduction reactions of the carbohydrate, lipid, and amino acid metabolism.</text>
</comment>
<dbReference type="PANTHER" id="PTHR12929">
    <property type="entry name" value="SOLUTE CARRIER FAMILY 52"/>
    <property type="match status" value="1"/>
</dbReference>
<keyword evidence="4 9" id="KW-0813">Transport</keyword>
<reference evidence="10" key="1">
    <citation type="submission" date="2022-01" db="EMBL/GenBank/DDBJ databases">
        <title>Genome Sequence Resource for Two Populations of Ditylenchus destructor, the Migratory Endoparasitic Phytonematode.</title>
        <authorList>
            <person name="Zhang H."/>
            <person name="Lin R."/>
            <person name="Xie B."/>
        </authorList>
    </citation>
    <scope>NUCLEOTIDE SEQUENCE</scope>
    <source>
        <strain evidence="10">BazhouSP</strain>
    </source>
</reference>
<feature type="transmembrane region" description="Helical" evidence="9">
    <location>
        <begin position="330"/>
        <end position="348"/>
    </location>
</feature>
<dbReference type="Pfam" id="PF06237">
    <property type="entry name" value="SLC52_ribofla_tr"/>
    <property type="match status" value="1"/>
</dbReference>
<evidence type="ECO:0000256" key="4">
    <source>
        <dbReference type="ARBA" id="ARBA00022448"/>
    </source>
</evidence>
<evidence type="ECO:0000256" key="1">
    <source>
        <dbReference type="ARBA" id="ARBA00000215"/>
    </source>
</evidence>
<proteinExistence type="inferred from homology"/>
<feature type="transmembrane region" description="Helical" evidence="9">
    <location>
        <begin position="269"/>
        <end position="291"/>
    </location>
</feature>
<comment type="subcellular location">
    <subcellularLocation>
        <location evidence="2 9">Cell membrane</location>
        <topology evidence="2 9">Multi-pass membrane protein</topology>
    </subcellularLocation>
</comment>
<comment type="catalytic activity">
    <reaction evidence="1 9">
        <text>riboflavin(in) = riboflavin(out)</text>
        <dbReference type="Rhea" id="RHEA:35015"/>
        <dbReference type="ChEBI" id="CHEBI:57986"/>
    </reaction>
</comment>
<evidence type="ECO:0000313" key="11">
    <source>
        <dbReference type="Proteomes" id="UP001201812"/>
    </source>
</evidence>
<organism evidence="10 11">
    <name type="scientific">Ditylenchus destructor</name>
    <dbReference type="NCBI Taxonomy" id="166010"/>
    <lineage>
        <taxon>Eukaryota</taxon>
        <taxon>Metazoa</taxon>
        <taxon>Ecdysozoa</taxon>
        <taxon>Nematoda</taxon>
        <taxon>Chromadorea</taxon>
        <taxon>Rhabditida</taxon>
        <taxon>Tylenchina</taxon>
        <taxon>Tylenchomorpha</taxon>
        <taxon>Sphaerularioidea</taxon>
        <taxon>Anguinidae</taxon>
        <taxon>Anguininae</taxon>
        <taxon>Ditylenchus</taxon>
    </lineage>
</organism>
<dbReference type="EMBL" id="JAKKPZ010000003">
    <property type="protein sequence ID" value="KAI1723343.1"/>
    <property type="molecule type" value="Genomic_DNA"/>
</dbReference>
<evidence type="ECO:0000256" key="7">
    <source>
        <dbReference type="ARBA" id="ARBA00022989"/>
    </source>
</evidence>
<feature type="transmembrane region" description="Helical" evidence="9">
    <location>
        <begin position="401"/>
        <end position="423"/>
    </location>
</feature>
<feature type="transmembrane region" description="Helical" evidence="9">
    <location>
        <begin position="107"/>
        <end position="128"/>
    </location>
</feature>
<feature type="transmembrane region" description="Helical" evidence="9">
    <location>
        <begin position="140"/>
        <end position="160"/>
    </location>
</feature>
<keyword evidence="5 9" id="KW-1003">Cell membrane</keyword>
<gene>
    <name evidence="10" type="ORF">DdX_03498</name>
</gene>
<evidence type="ECO:0000256" key="9">
    <source>
        <dbReference type="RuleBase" id="RU368035"/>
    </source>
</evidence>
<dbReference type="AlphaFoldDB" id="A0AAD4NF94"/>
<name>A0AAD4NF94_9BILA</name>
<sequence>MNAAVYIAVVVFASSSWLCINSVWMELSLLTQTLPEAWTLPSYLDVTIQIACALPLLSGAVRKLFPAITLPFKGPLILVLLIFSALCTLLMALFWNNTAKVFGDEHSVVVITITFFMALVNATSNVLFMPYMAAFHPQYLTAYFVGMGFSALIPSATAIIQGTMEYECVQRDNATHQSKPILEPIYEEPRFSINIYNYVMLAWLCLSIVAFILLHWFTHILLSFHKTAQYRHKSTSSSKTADLNHKTSVRKRDTLNNDASSLENQRHTIMMVCLVVVGSQLNSIVPSIQVFSALPYSLLTYHLALSLSCLVQPIACFVPLWFMPRKLTQIISLTAVTSFTCLIIIILAVQSPTPMLQGSFLGSLISITASIVSHALNCYIRTSIISLVREESADTEKEGRLFWCGVILQGGSLIGALIMFPLVNIAKIFHSVQLCS</sequence>
<keyword evidence="8 9" id="KW-0472">Membrane</keyword>
<evidence type="ECO:0000256" key="6">
    <source>
        <dbReference type="ARBA" id="ARBA00022692"/>
    </source>
</evidence>
<dbReference type="PANTHER" id="PTHR12929:SF10">
    <property type="entry name" value="RIBOFLAVIN TRANSPORTER"/>
    <property type="match status" value="1"/>
</dbReference>
<comment type="similarity">
    <text evidence="3 9">Belongs to the riboflavin transporter family.</text>
</comment>
<keyword evidence="6 9" id="KW-0812">Transmembrane</keyword>
<feature type="transmembrane region" description="Helical" evidence="9">
    <location>
        <begin position="303"/>
        <end position="323"/>
    </location>
</feature>
<evidence type="ECO:0000256" key="8">
    <source>
        <dbReference type="ARBA" id="ARBA00023136"/>
    </source>
</evidence>
<accession>A0AAD4NF94</accession>
<keyword evidence="7 9" id="KW-1133">Transmembrane helix</keyword>
<feature type="transmembrane region" description="Helical" evidence="9">
    <location>
        <begin position="76"/>
        <end position="95"/>
    </location>
</feature>
<feature type="transmembrane region" description="Helical" evidence="9">
    <location>
        <begin position="195"/>
        <end position="217"/>
    </location>
</feature>